<dbReference type="AlphaFoldDB" id="A0A0K2TES7"/>
<evidence type="ECO:0000313" key="2">
    <source>
        <dbReference type="EMBL" id="CDW24533.1"/>
    </source>
</evidence>
<name>A0A0K2TES7_LEPSM</name>
<proteinExistence type="predicted"/>
<feature type="transmembrane region" description="Helical" evidence="1">
    <location>
        <begin position="45"/>
        <end position="65"/>
    </location>
</feature>
<accession>A0A0K2TES7</accession>
<reference evidence="2" key="1">
    <citation type="submission" date="2014-05" db="EMBL/GenBank/DDBJ databases">
        <authorList>
            <person name="Chronopoulou M."/>
        </authorList>
    </citation>
    <scope>NUCLEOTIDE SEQUENCE</scope>
    <source>
        <tissue evidence="2">Whole organism</tissue>
    </source>
</reference>
<keyword evidence="1" id="KW-0812">Transmembrane</keyword>
<protein>
    <submittedName>
        <fullName evidence="2">Uncharacterized protein</fullName>
    </submittedName>
</protein>
<organism evidence="2">
    <name type="scientific">Lepeophtheirus salmonis</name>
    <name type="common">Salmon louse</name>
    <name type="synonym">Caligus salmonis</name>
    <dbReference type="NCBI Taxonomy" id="72036"/>
    <lineage>
        <taxon>Eukaryota</taxon>
        <taxon>Metazoa</taxon>
        <taxon>Ecdysozoa</taxon>
        <taxon>Arthropoda</taxon>
        <taxon>Crustacea</taxon>
        <taxon>Multicrustacea</taxon>
        <taxon>Hexanauplia</taxon>
        <taxon>Copepoda</taxon>
        <taxon>Siphonostomatoida</taxon>
        <taxon>Caligidae</taxon>
        <taxon>Lepeophtheirus</taxon>
    </lineage>
</organism>
<keyword evidence="1" id="KW-0472">Membrane</keyword>
<dbReference type="EMBL" id="HACA01007172">
    <property type="protein sequence ID" value="CDW24533.1"/>
    <property type="molecule type" value="Transcribed_RNA"/>
</dbReference>
<sequence>MRQQLIYGDGWNDIKDIFTVSSRSRQSRNESFSSSWKDCRGSSRLIIGILFLWVIVLTIVCIVLSCNIEYSSNKEISSRLDTHVNEHLTLLEDHKKKLNRLHQSRDDTFSRVNQVSSGLKGLESDFNYLERKMGRHISFKVAEIKSLLLSSLDNTLKSIREIREEVQRSIA</sequence>
<keyword evidence="1" id="KW-1133">Transmembrane helix</keyword>
<evidence type="ECO:0000256" key="1">
    <source>
        <dbReference type="SAM" id="Phobius"/>
    </source>
</evidence>